<reference evidence="1 2" key="1">
    <citation type="submission" date="2013-12" db="EMBL/GenBank/DDBJ databases">
        <title>Annotated genome of Streptomyces scopuliridis.</title>
        <authorList>
            <person name="Olson J.B."/>
        </authorList>
    </citation>
    <scope>NUCLEOTIDE SEQUENCE [LARGE SCALE GENOMIC DNA]</scope>
    <source>
        <strain evidence="1 2">RB72</strain>
    </source>
</reference>
<dbReference type="InterPro" id="IPR012338">
    <property type="entry name" value="Beta-lactam/transpept-like"/>
</dbReference>
<keyword evidence="2" id="KW-1185">Reference proteome</keyword>
<evidence type="ECO:0000313" key="1">
    <source>
        <dbReference type="EMBL" id="PVE04961.1"/>
    </source>
</evidence>
<dbReference type="Gene3D" id="3.40.710.10">
    <property type="entry name" value="DD-peptidase/beta-lactamase superfamily"/>
    <property type="match status" value="1"/>
</dbReference>
<protein>
    <submittedName>
        <fullName evidence="1">Uncharacterized protein</fullName>
    </submittedName>
</protein>
<name>A0A2T7SQ50_9ACTN</name>
<accession>A0A2T7SQ50</accession>
<proteinExistence type="predicted"/>
<dbReference type="AlphaFoldDB" id="A0A2T7SQ50"/>
<dbReference type="Proteomes" id="UP000245992">
    <property type="component" value="Unassembled WGS sequence"/>
</dbReference>
<comment type="caution">
    <text evidence="1">The sequence shown here is derived from an EMBL/GenBank/DDBJ whole genome shotgun (WGS) entry which is preliminary data.</text>
</comment>
<evidence type="ECO:0000313" key="2">
    <source>
        <dbReference type="Proteomes" id="UP000245992"/>
    </source>
</evidence>
<sequence length="100" mass="10575">MATISFSAVGFMSRPFASVALIQALFRGRVVPEPQLEEMFTLPDPSVRDHVSGDPAAYSAGLSVKTLGGRQVWGKTGGRWAYHSSMVSPGSSAAGSRWCG</sequence>
<dbReference type="STRING" id="1440053.GCA_000718095_02605"/>
<organism evidence="1 2">
    <name type="scientific">Streptomyces scopuliridis RB72</name>
    <dbReference type="NCBI Taxonomy" id="1440053"/>
    <lineage>
        <taxon>Bacteria</taxon>
        <taxon>Bacillati</taxon>
        <taxon>Actinomycetota</taxon>
        <taxon>Actinomycetes</taxon>
        <taxon>Kitasatosporales</taxon>
        <taxon>Streptomycetaceae</taxon>
        <taxon>Streptomyces</taxon>
    </lineage>
</organism>
<gene>
    <name evidence="1" type="ORF">Y717_08410</name>
</gene>
<dbReference type="SUPFAM" id="SSF56601">
    <property type="entry name" value="beta-lactamase/transpeptidase-like"/>
    <property type="match status" value="1"/>
</dbReference>
<dbReference type="EMBL" id="AZSP01000370">
    <property type="protein sequence ID" value="PVE04961.1"/>
    <property type="molecule type" value="Genomic_DNA"/>
</dbReference>